<keyword evidence="2" id="KW-0288">FMN</keyword>
<keyword evidence="6" id="KW-1185">Reference proteome</keyword>
<reference evidence="5 6" key="1">
    <citation type="journal article" date="2019" name="Int. J. Syst. Evol. Microbiol.">
        <title>The Global Catalogue of Microorganisms (GCM) 10K type strain sequencing project: providing services to taxonomists for standard genome sequencing and annotation.</title>
        <authorList>
            <consortium name="The Broad Institute Genomics Platform"/>
            <consortium name="The Broad Institute Genome Sequencing Center for Infectious Disease"/>
            <person name="Wu L."/>
            <person name="Ma J."/>
        </authorList>
    </citation>
    <scope>NUCLEOTIDE SEQUENCE [LARGE SCALE GENOMIC DNA]</scope>
    <source>
        <strain evidence="5 6">CGMCC 1.10390</strain>
    </source>
</reference>
<dbReference type="NCBIfam" id="NF003722">
    <property type="entry name" value="PRK05329.1-5"/>
    <property type="match status" value="1"/>
</dbReference>
<dbReference type="EC" id="1.1.5.3" evidence="5"/>
<sequence>MIATEVLVVGGGLAGSVAALSAAREGAQVTLVSKAESTLKQASGLVDVLGRVDGELVADPFDAIQGLPDDHPYSVVGVDALHGGLALFDDVTGDRYRGGDRNALVPTTQGTVKPTLRYPGSVAPGIAGDGRETLLVGISTDPDFDAKRAAESLDATVPGDVRGVTVRFPRLRDDAKRTRHAKLLTESEEFRAKLVEKIAPRVDGADRVGFPAVFGEDPAFVRDELEARFDAAGAPVSVFEVPTGPPSIPGSRLRDLLRNELEDAGVELVTGVPVVDFEAEPGDTDAGDAADDADRVASVVVDRNGARVPYAPEQVVLATGGLVGEGIDSERDRVYEPIFDLHVPHPDDRYDWSAEGAFGDHAFARFGVRIDAEGRPLGENEAVAYENLRAAGAVVGGADTAMQKAASGVSLATGWRAGTRAAAESGVNNA</sequence>
<comment type="caution">
    <text evidence="5">The sequence shown here is derived from an EMBL/GenBank/DDBJ whole genome shotgun (WGS) entry which is preliminary data.</text>
</comment>
<organism evidence="5 6">
    <name type="scientific">Haloarchaeobius litoreus</name>
    <dbReference type="NCBI Taxonomy" id="755306"/>
    <lineage>
        <taxon>Archaea</taxon>
        <taxon>Methanobacteriati</taxon>
        <taxon>Methanobacteriota</taxon>
        <taxon>Stenosarchaea group</taxon>
        <taxon>Halobacteria</taxon>
        <taxon>Halobacteriales</taxon>
        <taxon>Halorubellaceae</taxon>
        <taxon>Haloarchaeobius</taxon>
    </lineage>
</organism>
<evidence type="ECO:0000313" key="5">
    <source>
        <dbReference type="EMBL" id="MFD1646106.1"/>
    </source>
</evidence>
<dbReference type="Pfam" id="PF00890">
    <property type="entry name" value="FAD_binding_2"/>
    <property type="match status" value="1"/>
</dbReference>
<dbReference type="Proteomes" id="UP001597034">
    <property type="component" value="Unassembled WGS sequence"/>
</dbReference>
<proteinExistence type="predicted"/>
<accession>A0ABD6DJ94</accession>
<dbReference type="Gene3D" id="3.50.50.60">
    <property type="entry name" value="FAD/NAD(P)-binding domain"/>
    <property type="match status" value="2"/>
</dbReference>
<protein>
    <submittedName>
        <fullName evidence="5">Glycerol-3-phosphate dehydrogenase subunit GlpB</fullName>
        <ecNumber evidence="5">1.1.5.3</ecNumber>
    </submittedName>
</protein>
<gene>
    <name evidence="5" type="primary">glpB</name>
    <name evidence="5" type="ORF">ACFSBL_10475</name>
</gene>
<feature type="domain" description="FAD-dependent oxidoreductase 2 FAD-binding" evidence="4">
    <location>
        <begin position="6"/>
        <end position="409"/>
    </location>
</feature>
<name>A0ABD6DJ94_9EURY</name>
<dbReference type="InterPro" id="IPR050315">
    <property type="entry name" value="FAD-oxidoreductase_2"/>
</dbReference>
<dbReference type="PIRSF" id="PIRSF000141">
    <property type="entry name" value="Anaerobic_G3P_dh"/>
    <property type="match status" value="1"/>
</dbReference>
<evidence type="ECO:0000256" key="2">
    <source>
        <dbReference type="ARBA" id="ARBA00022643"/>
    </source>
</evidence>
<dbReference type="PANTHER" id="PTHR43400">
    <property type="entry name" value="FUMARATE REDUCTASE"/>
    <property type="match status" value="1"/>
</dbReference>
<dbReference type="InterPro" id="IPR036188">
    <property type="entry name" value="FAD/NAD-bd_sf"/>
</dbReference>
<dbReference type="RefSeq" id="WP_256398370.1">
    <property type="nucleotide sequence ID" value="NZ_JANHJR010000001.1"/>
</dbReference>
<dbReference type="AlphaFoldDB" id="A0ABD6DJ94"/>
<keyword evidence="3 5" id="KW-0560">Oxidoreductase</keyword>
<evidence type="ECO:0000259" key="4">
    <source>
        <dbReference type="Pfam" id="PF00890"/>
    </source>
</evidence>
<dbReference type="InterPro" id="IPR009158">
    <property type="entry name" value="G3P_DH_GlpB_su"/>
</dbReference>
<dbReference type="EMBL" id="JBHUDO010000002">
    <property type="protein sequence ID" value="MFD1646106.1"/>
    <property type="molecule type" value="Genomic_DNA"/>
</dbReference>
<dbReference type="InterPro" id="IPR003953">
    <property type="entry name" value="FAD-dep_OxRdtase_2_FAD-bd"/>
</dbReference>
<evidence type="ECO:0000256" key="1">
    <source>
        <dbReference type="ARBA" id="ARBA00022630"/>
    </source>
</evidence>
<evidence type="ECO:0000256" key="3">
    <source>
        <dbReference type="ARBA" id="ARBA00023002"/>
    </source>
</evidence>
<keyword evidence="1" id="KW-0285">Flavoprotein</keyword>
<evidence type="ECO:0000313" key="6">
    <source>
        <dbReference type="Proteomes" id="UP001597034"/>
    </source>
</evidence>
<dbReference type="PANTHER" id="PTHR43400:SF11">
    <property type="entry name" value="ANAEROBIC GLYCEROL-3-PHOSPHATE DEHYDROGENASE SUBUNIT B"/>
    <property type="match status" value="1"/>
</dbReference>
<dbReference type="GO" id="GO:0004368">
    <property type="term" value="F:glycerol-3-phosphate dehydrogenase (quinone) activity"/>
    <property type="evidence" value="ECO:0007669"/>
    <property type="project" value="UniProtKB-EC"/>
</dbReference>
<dbReference type="SUPFAM" id="SSF51905">
    <property type="entry name" value="FAD/NAD(P)-binding domain"/>
    <property type="match status" value="1"/>
</dbReference>